<dbReference type="GO" id="GO:0005524">
    <property type="term" value="F:ATP binding"/>
    <property type="evidence" value="ECO:0007669"/>
    <property type="project" value="UniProtKB-UniRule"/>
</dbReference>
<evidence type="ECO:0000256" key="5">
    <source>
        <dbReference type="ARBA" id="ARBA00022527"/>
    </source>
</evidence>
<evidence type="ECO:0000256" key="4">
    <source>
        <dbReference type="ARBA" id="ARBA00012425"/>
    </source>
</evidence>
<accession>A0A0F9WH56</accession>
<keyword evidence="5 16" id="KW-0723">Serine/threonine-protein kinase</keyword>
<comment type="caution">
    <text evidence="18">The sequence shown here is derived from an EMBL/GenBank/DDBJ whole genome shotgun (WGS) entry which is preliminary data.</text>
</comment>
<dbReference type="Gene3D" id="3.30.200.20">
    <property type="entry name" value="Phosphorylase Kinase, domain 1"/>
    <property type="match status" value="1"/>
</dbReference>
<dbReference type="GO" id="GO:0004693">
    <property type="term" value="F:cyclin-dependent protein serine/threonine kinase activity"/>
    <property type="evidence" value="ECO:0007669"/>
    <property type="project" value="UniProtKB-EC"/>
</dbReference>
<keyword evidence="8 18" id="KW-0418">Kinase</keyword>
<dbReference type="PROSITE" id="PS00108">
    <property type="entry name" value="PROTEIN_KINASE_ST"/>
    <property type="match status" value="1"/>
</dbReference>
<dbReference type="VEuPathDB" id="MicrosporidiaDB:NCER_101779"/>
<keyword evidence="10" id="KW-0539">Nucleus</keyword>
<evidence type="ECO:0000256" key="15">
    <source>
        <dbReference type="PROSITE-ProRule" id="PRU10141"/>
    </source>
</evidence>
<comment type="similarity">
    <text evidence="2">Belongs to the protein kinase superfamily. CMGC Ser/Thr protein kinase family. CDC2/CDKX subfamily.</text>
</comment>
<keyword evidence="19" id="KW-1185">Reference proteome</keyword>
<evidence type="ECO:0000256" key="14">
    <source>
        <dbReference type="ARBA" id="ARBA00049280"/>
    </source>
</evidence>
<dbReference type="Pfam" id="PF00069">
    <property type="entry name" value="Pkinase"/>
    <property type="match status" value="1"/>
</dbReference>
<dbReference type="InterPro" id="IPR008271">
    <property type="entry name" value="Ser/Thr_kinase_AS"/>
</dbReference>
<dbReference type="PROSITE" id="PS00107">
    <property type="entry name" value="PROTEIN_KINASE_ATP"/>
    <property type="match status" value="1"/>
</dbReference>
<dbReference type="PANTHER" id="PTHR24056:SF495">
    <property type="entry name" value="CYCLIN-DEPENDENT KINASE 8-RELATED"/>
    <property type="match status" value="1"/>
</dbReference>
<name>A0A0F9WH56_9MICR</name>
<dbReference type="Gene3D" id="1.10.510.10">
    <property type="entry name" value="Transferase(Phosphotransferase) domain 1"/>
    <property type="match status" value="1"/>
</dbReference>
<evidence type="ECO:0000256" key="6">
    <source>
        <dbReference type="ARBA" id="ARBA00022679"/>
    </source>
</evidence>
<dbReference type="EC" id="2.7.11.22" evidence="4"/>
<evidence type="ECO:0000313" key="18">
    <source>
        <dbReference type="EMBL" id="KKO76636.1"/>
    </source>
</evidence>
<organism evidence="18 19">
    <name type="scientific">Vairimorpha ceranae</name>
    <dbReference type="NCBI Taxonomy" id="40302"/>
    <lineage>
        <taxon>Eukaryota</taxon>
        <taxon>Fungi</taxon>
        <taxon>Fungi incertae sedis</taxon>
        <taxon>Microsporidia</taxon>
        <taxon>Nosematidae</taxon>
        <taxon>Vairimorpha</taxon>
    </lineage>
</organism>
<comment type="subcellular location">
    <subcellularLocation>
        <location evidence="1">Nucleus</location>
    </subcellularLocation>
</comment>
<dbReference type="OrthoDB" id="28397at2759"/>
<dbReference type="InterPro" id="IPR050108">
    <property type="entry name" value="CDK"/>
</dbReference>
<keyword evidence="9 15" id="KW-0067">ATP-binding</keyword>
<gene>
    <name evidence="18" type="ORF">AAJ76_100046636</name>
</gene>
<evidence type="ECO:0000256" key="1">
    <source>
        <dbReference type="ARBA" id="ARBA00004123"/>
    </source>
</evidence>
<comment type="catalytic activity">
    <reaction evidence="14">
        <text>[DNA-directed RNA polymerase] + ATP = phospho-[DNA-directed RNA polymerase] + ADP + H(+)</text>
        <dbReference type="Rhea" id="RHEA:10216"/>
        <dbReference type="Rhea" id="RHEA-COMP:11321"/>
        <dbReference type="Rhea" id="RHEA-COMP:11322"/>
        <dbReference type="ChEBI" id="CHEBI:15378"/>
        <dbReference type="ChEBI" id="CHEBI:30616"/>
        <dbReference type="ChEBI" id="CHEBI:43176"/>
        <dbReference type="ChEBI" id="CHEBI:68546"/>
        <dbReference type="ChEBI" id="CHEBI:456216"/>
        <dbReference type="EC" id="2.7.11.23"/>
    </reaction>
</comment>
<comment type="catalytic activity">
    <reaction evidence="12">
        <text>L-threonyl-[protein] + ATP = O-phospho-L-threonyl-[protein] + ADP + H(+)</text>
        <dbReference type="Rhea" id="RHEA:46608"/>
        <dbReference type="Rhea" id="RHEA-COMP:11060"/>
        <dbReference type="Rhea" id="RHEA-COMP:11605"/>
        <dbReference type="ChEBI" id="CHEBI:15378"/>
        <dbReference type="ChEBI" id="CHEBI:30013"/>
        <dbReference type="ChEBI" id="CHEBI:30616"/>
        <dbReference type="ChEBI" id="CHEBI:61977"/>
        <dbReference type="ChEBI" id="CHEBI:456216"/>
        <dbReference type="EC" id="2.7.11.22"/>
    </reaction>
</comment>
<dbReference type="SMART" id="SM00220">
    <property type="entry name" value="S_TKc"/>
    <property type="match status" value="1"/>
</dbReference>
<evidence type="ECO:0000313" key="19">
    <source>
        <dbReference type="Proteomes" id="UP000034350"/>
    </source>
</evidence>
<evidence type="ECO:0000256" key="9">
    <source>
        <dbReference type="ARBA" id="ARBA00022840"/>
    </source>
</evidence>
<dbReference type="PANTHER" id="PTHR24056">
    <property type="entry name" value="CELL DIVISION PROTEIN KINASE"/>
    <property type="match status" value="1"/>
</dbReference>
<evidence type="ECO:0000256" key="8">
    <source>
        <dbReference type="ARBA" id="ARBA00022777"/>
    </source>
</evidence>
<dbReference type="AlphaFoldDB" id="A0A0F9WH56"/>
<dbReference type="VEuPathDB" id="MicrosporidiaDB:AAJ76_100046636"/>
<dbReference type="VEuPathDB" id="MicrosporidiaDB:G9O61_00g004660"/>
<protein>
    <recommendedName>
        <fullName evidence="11">Cyclin-dependent kinase 8</fullName>
        <ecNumber evidence="4">2.7.11.22</ecNumber>
        <ecNumber evidence="3">2.7.11.23</ecNumber>
    </recommendedName>
</protein>
<sequence length="362" mass="42354">MNERNKQIKQDEKNKQIIDKKEYKCETDNIKNIQQTISDNDYKYNLDFITNDDIRSSEHSKKFTKFTLNYKLSEVIGEGTFGKVYKTVKQGNSFAIKKINKNEDGIHITTIREIKFLRKLNHKNIINLLEINTDGCDLYLVFPFYQFDLYIYLKRNIPNKKEIIHIIKQISEGLKYLKKQNIIHRDLKSKNILLDFNLNIKIADFGMATVTNKNSCYSPGVVTLWYRPPEILLNMKYNFSCDIWGLGCILGELMQGWPLFPGNTEIAVLEYIVVLCGSINSKTLPGMKDFGMQIPQSKRNLKKKFCFNDEELVNLMDKILAIGPEKRPTIEEILQDKVFIDYDENFIQNISLRYETGYNCIK</sequence>
<dbReference type="SUPFAM" id="SSF56112">
    <property type="entry name" value="Protein kinase-like (PK-like)"/>
    <property type="match status" value="1"/>
</dbReference>
<dbReference type="GO" id="GO:0008353">
    <property type="term" value="F:RNA polymerase II CTD heptapeptide repeat kinase activity"/>
    <property type="evidence" value="ECO:0007669"/>
    <property type="project" value="UniProtKB-EC"/>
</dbReference>
<evidence type="ECO:0000256" key="11">
    <source>
        <dbReference type="ARBA" id="ARBA00041823"/>
    </source>
</evidence>
<evidence type="ECO:0000256" key="3">
    <source>
        <dbReference type="ARBA" id="ARBA00012409"/>
    </source>
</evidence>
<dbReference type="GeneID" id="36318541"/>
<dbReference type="InterPro" id="IPR011009">
    <property type="entry name" value="Kinase-like_dom_sf"/>
</dbReference>
<evidence type="ECO:0000256" key="12">
    <source>
        <dbReference type="ARBA" id="ARBA00047811"/>
    </source>
</evidence>
<dbReference type="FunFam" id="1.10.510.10:FF:000624">
    <property type="entry name" value="Mitogen-activated protein kinase"/>
    <property type="match status" value="1"/>
</dbReference>
<dbReference type="PROSITE" id="PS50011">
    <property type="entry name" value="PROTEIN_KINASE_DOM"/>
    <property type="match status" value="1"/>
</dbReference>
<evidence type="ECO:0000259" key="17">
    <source>
        <dbReference type="PROSITE" id="PS50011"/>
    </source>
</evidence>
<evidence type="ECO:0000256" key="16">
    <source>
        <dbReference type="RuleBase" id="RU000304"/>
    </source>
</evidence>
<reference evidence="18 19" key="1">
    <citation type="journal article" date="2015" name="Environ. Microbiol.">
        <title>Genome analyses suggest the presence of polyploidy and recent human-driven expansions in eight global populations of the honeybee pathogen Nosema ceranae.</title>
        <authorList>
            <person name="Pelin A."/>
            <person name="Selman M."/>
            <person name="Aris-Brosou S."/>
            <person name="Farinelli L."/>
            <person name="Corradi N."/>
        </authorList>
    </citation>
    <scope>NUCLEOTIDE SEQUENCE [LARGE SCALE GENOMIC DNA]</scope>
    <source>
        <strain evidence="18 19">PA08 1199</strain>
    </source>
</reference>
<feature type="domain" description="Protein kinase" evidence="17">
    <location>
        <begin position="70"/>
        <end position="340"/>
    </location>
</feature>
<dbReference type="Proteomes" id="UP000034350">
    <property type="component" value="Unassembled WGS sequence"/>
</dbReference>
<keyword evidence="6" id="KW-0808">Transferase</keyword>
<dbReference type="EMBL" id="JPQZ01000001">
    <property type="protein sequence ID" value="KKO76636.1"/>
    <property type="molecule type" value="Genomic_DNA"/>
</dbReference>
<keyword evidence="7 15" id="KW-0547">Nucleotide-binding</keyword>
<evidence type="ECO:0000256" key="13">
    <source>
        <dbReference type="ARBA" id="ARBA00048367"/>
    </source>
</evidence>
<evidence type="ECO:0000256" key="2">
    <source>
        <dbReference type="ARBA" id="ARBA00006485"/>
    </source>
</evidence>
<evidence type="ECO:0000256" key="7">
    <source>
        <dbReference type="ARBA" id="ARBA00022741"/>
    </source>
</evidence>
<evidence type="ECO:0000256" key="10">
    <source>
        <dbReference type="ARBA" id="ARBA00023242"/>
    </source>
</evidence>
<dbReference type="InterPro" id="IPR017441">
    <property type="entry name" value="Protein_kinase_ATP_BS"/>
</dbReference>
<comment type="catalytic activity">
    <reaction evidence="13">
        <text>L-seryl-[protein] + ATP = O-phospho-L-seryl-[protein] + ADP + H(+)</text>
        <dbReference type="Rhea" id="RHEA:17989"/>
        <dbReference type="Rhea" id="RHEA-COMP:9863"/>
        <dbReference type="Rhea" id="RHEA-COMP:11604"/>
        <dbReference type="ChEBI" id="CHEBI:15378"/>
        <dbReference type="ChEBI" id="CHEBI:29999"/>
        <dbReference type="ChEBI" id="CHEBI:30616"/>
        <dbReference type="ChEBI" id="CHEBI:83421"/>
        <dbReference type="ChEBI" id="CHEBI:456216"/>
        <dbReference type="EC" id="2.7.11.22"/>
    </reaction>
</comment>
<dbReference type="InterPro" id="IPR000719">
    <property type="entry name" value="Prot_kinase_dom"/>
</dbReference>
<dbReference type="GO" id="GO:0016592">
    <property type="term" value="C:mediator complex"/>
    <property type="evidence" value="ECO:0007669"/>
    <property type="project" value="TreeGrafter"/>
</dbReference>
<proteinExistence type="inferred from homology"/>
<dbReference type="EC" id="2.7.11.23" evidence="3"/>
<feature type="binding site" evidence="15">
    <location>
        <position position="98"/>
    </location>
    <ligand>
        <name>ATP</name>
        <dbReference type="ChEBI" id="CHEBI:30616"/>
    </ligand>
</feature>
<dbReference type="RefSeq" id="XP_024332378.1">
    <property type="nucleotide sequence ID" value="XM_024473645.1"/>
</dbReference>